<dbReference type="OrthoDB" id="7356080at2"/>
<protein>
    <submittedName>
        <fullName evidence="1">Antibiotic biosynthesis monooxygenase</fullName>
    </submittedName>
</protein>
<dbReference type="SUPFAM" id="SSF54909">
    <property type="entry name" value="Dimeric alpha+beta barrel"/>
    <property type="match status" value="1"/>
</dbReference>
<dbReference type="EMBL" id="CP034464">
    <property type="protein sequence ID" value="AZP10733.1"/>
    <property type="molecule type" value="Genomic_DNA"/>
</dbReference>
<proteinExistence type="predicted"/>
<evidence type="ECO:0000313" key="1">
    <source>
        <dbReference type="EMBL" id="AZP10733.1"/>
    </source>
</evidence>
<sequence length="109" mass="12378">MSSKGPGFAVLYRWRLHEDAEVSFVRAWTRVSELLLSERGSLGSRLHRGPDGLWYSYAQWPSADARKQAFALESVDPEAERQMTEAIAERFPEIVLEPVSDLMVLPSKN</sequence>
<organism evidence="1 2">
    <name type="scientific">Undibacterium parvum</name>
    <dbReference type="NCBI Taxonomy" id="401471"/>
    <lineage>
        <taxon>Bacteria</taxon>
        <taxon>Pseudomonadati</taxon>
        <taxon>Pseudomonadota</taxon>
        <taxon>Betaproteobacteria</taxon>
        <taxon>Burkholderiales</taxon>
        <taxon>Oxalobacteraceae</taxon>
        <taxon>Undibacterium</taxon>
    </lineage>
</organism>
<reference evidence="1 2" key="1">
    <citation type="journal article" date="2011" name="Int. J. Syst. Evol. Microbiol.">
        <title>Description of Undibacterium oligocarboniphilum sp. nov., isolated from purified water, and Undibacterium pigrum strain CCUG 49012 as the type strain of Undibacterium parvum sp. nov., and emended descriptions of the genus Undibacterium and the species Undibacterium pigrum.</title>
        <authorList>
            <person name="Eder W."/>
            <person name="Wanner G."/>
            <person name="Ludwig W."/>
            <person name="Busse H.J."/>
            <person name="Ziemke-Kageler F."/>
            <person name="Lang E."/>
        </authorList>
    </citation>
    <scope>NUCLEOTIDE SEQUENCE [LARGE SCALE GENOMIC DNA]</scope>
    <source>
        <strain evidence="1 2">DSM 23061</strain>
    </source>
</reference>
<dbReference type="GO" id="GO:0004497">
    <property type="term" value="F:monooxygenase activity"/>
    <property type="evidence" value="ECO:0007669"/>
    <property type="project" value="UniProtKB-KW"/>
</dbReference>
<keyword evidence="1" id="KW-0503">Monooxygenase</keyword>
<accession>A0A3Q9BN21</accession>
<dbReference type="Gene3D" id="3.30.70.100">
    <property type="match status" value="1"/>
</dbReference>
<name>A0A3Q9BN21_9BURK</name>
<dbReference type="RefSeq" id="WP_126126132.1">
    <property type="nucleotide sequence ID" value="NZ_CP034464.1"/>
</dbReference>
<dbReference type="KEGG" id="upv:EJN92_01005"/>
<gene>
    <name evidence="1" type="ORF">EJN92_01005</name>
</gene>
<dbReference type="Proteomes" id="UP000275663">
    <property type="component" value="Chromosome"/>
</dbReference>
<evidence type="ECO:0000313" key="2">
    <source>
        <dbReference type="Proteomes" id="UP000275663"/>
    </source>
</evidence>
<keyword evidence="1" id="KW-0560">Oxidoreductase</keyword>
<dbReference type="InterPro" id="IPR011008">
    <property type="entry name" value="Dimeric_a/b-barrel"/>
</dbReference>
<keyword evidence="2" id="KW-1185">Reference proteome</keyword>
<dbReference type="AlphaFoldDB" id="A0A3Q9BN21"/>